<evidence type="ECO:0000313" key="1">
    <source>
        <dbReference type="EMBL" id="KAJ1139217.1"/>
    </source>
</evidence>
<gene>
    <name evidence="1" type="ORF">NDU88_005592</name>
</gene>
<evidence type="ECO:0000313" key="2">
    <source>
        <dbReference type="Proteomes" id="UP001066276"/>
    </source>
</evidence>
<sequence length="127" mass="13994">MSGAFFELLGGGAPQKALIRHCIDRVLWLAVYRMCSFSLETNLKLRVGAGGYSLRAAAPVNLSLRTSPGLLCDRRRKRRLLAEVSVPACFVTCPAEVRIPFDPPAHFLVLAQTKLVLFGLRNSKTTH</sequence>
<organism evidence="1 2">
    <name type="scientific">Pleurodeles waltl</name>
    <name type="common">Iberian ribbed newt</name>
    <dbReference type="NCBI Taxonomy" id="8319"/>
    <lineage>
        <taxon>Eukaryota</taxon>
        <taxon>Metazoa</taxon>
        <taxon>Chordata</taxon>
        <taxon>Craniata</taxon>
        <taxon>Vertebrata</taxon>
        <taxon>Euteleostomi</taxon>
        <taxon>Amphibia</taxon>
        <taxon>Batrachia</taxon>
        <taxon>Caudata</taxon>
        <taxon>Salamandroidea</taxon>
        <taxon>Salamandridae</taxon>
        <taxon>Pleurodelinae</taxon>
        <taxon>Pleurodeles</taxon>
    </lineage>
</organism>
<keyword evidence="2" id="KW-1185">Reference proteome</keyword>
<proteinExistence type="predicted"/>
<dbReference type="Proteomes" id="UP001066276">
    <property type="component" value="Chromosome 6"/>
</dbReference>
<dbReference type="AlphaFoldDB" id="A0AAV7QIR7"/>
<accession>A0AAV7QIR7</accession>
<name>A0AAV7QIR7_PLEWA</name>
<comment type="caution">
    <text evidence="1">The sequence shown here is derived from an EMBL/GenBank/DDBJ whole genome shotgun (WGS) entry which is preliminary data.</text>
</comment>
<reference evidence="1" key="1">
    <citation type="journal article" date="2022" name="bioRxiv">
        <title>Sequencing and chromosome-scale assembly of the giantPleurodeles waltlgenome.</title>
        <authorList>
            <person name="Brown T."/>
            <person name="Elewa A."/>
            <person name="Iarovenko S."/>
            <person name="Subramanian E."/>
            <person name="Araus A.J."/>
            <person name="Petzold A."/>
            <person name="Susuki M."/>
            <person name="Suzuki K.-i.T."/>
            <person name="Hayashi T."/>
            <person name="Toyoda A."/>
            <person name="Oliveira C."/>
            <person name="Osipova E."/>
            <person name="Leigh N.D."/>
            <person name="Simon A."/>
            <person name="Yun M.H."/>
        </authorList>
    </citation>
    <scope>NUCLEOTIDE SEQUENCE</scope>
    <source>
        <strain evidence="1">20211129_DDA</strain>
        <tissue evidence="1">Liver</tissue>
    </source>
</reference>
<protein>
    <submittedName>
        <fullName evidence="1">Uncharacterized protein</fullName>
    </submittedName>
</protein>
<dbReference type="EMBL" id="JANPWB010000010">
    <property type="protein sequence ID" value="KAJ1139217.1"/>
    <property type="molecule type" value="Genomic_DNA"/>
</dbReference>